<evidence type="ECO:0000313" key="3">
    <source>
        <dbReference type="EMBL" id="CAF4100558.1"/>
    </source>
</evidence>
<accession>A0A8S2QBU1</accession>
<dbReference type="Proteomes" id="UP000682733">
    <property type="component" value="Unassembled WGS sequence"/>
</dbReference>
<name>A0A8S2QBU1_9BILA</name>
<organism evidence="3 4">
    <name type="scientific">Didymodactylos carnosus</name>
    <dbReference type="NCBI Taxonomy" id="1234261"/>
    <lineage>
        <taxon>Eukaryota</taxon>
        <taxon>Metazoa</taxon>
        <taxon>Spiralia</taxon>
        <taxon>Gnathifera</taxon>
        <taxon>Rotifera</taxon>
        <taxon>Eurotatoria</taxon>
        <taxon>Bdelloidea</taxon>
        <taxon>Philodinida</taxon>
        <taxon>Philodinidae</taxon>
        <taxon>Didymodactylos</taxon>
    </lineage>
</organism>
<sequence length="340" mass="38756">MRYRYRSPVYKLRTGTESAFLIMFHTCEEIFLSLAVVYMKMATVTQVKYGAMIDENITTAGKSKINLQAILEKQDYALLKHYQHAKAYEPSTVMFGTLAMLGHFGRNSQYCHYLSDDVFPINLYCVLVGPSGSGKTSIIKRIKQASRKCERTFTDFYLKEMEFDGKIKTVTSIISNVNNLSLRKHLATGNKLLVNDEIDVFFDPQGVYDSTTNKTVGDVGLLLQAFDGITDDDRTTGSTSVYIEQAHLSILGGTTGTHYSTLLSCFEKYRGFEGIHNRMLYLVLEPFDPIRPQHLRKGKRSKNMPTLAHYAIIAHLFGDVQYEWQMSDEEKQRKQRGSYC</sequence>
<dbReference type="SUPFAM" id="SSF52540">
    <property type="entry name" value="P-loop containing nucleoside triphosphate hydrolases"/>
    <property type="match status" value="1"/>
</dbReference>
<dbReference type="GO" id="GO:0016887">
    <property type="term" value="F:ATP hydrolysis activity"/>
    <property type="evidence" value="ECO:0007669"/>
    <property type="project" value="InterPro"/>
</dbReference>
<dbReference type="AlphaFoldDB" id="A0A8S2QBU1"/>
<gene>
    <name evidence="2" type="ORF">OVA965_LOCUS28284</name>
    <name evidence="3" type="ORF">TMI583_LOCUS29034</name>
</gene>
<dbReference type="InterPro" id="IPR003959">
    <property type="entry name" value="ATPase_AAA_core"/>
</dbReference>
<evidence type="ECO:0000313" key="2">
    <source>
        <dbReference type="EMBL" id="CAF1295129.1"/>
    </source>
</evidence>
<dbReference type="GO" id="GO:0005524">
    <property type="term" value="F:ATP binding"/>
    <property type="evidence" value="ECO:0007669"/>
    <property type="project" value="InterPro"/>
</dbReference>
<dbReference type="EMBL" id="CAJNOK010019198">
    <property type="protein sequence ID" value="CAF1295129.1"/>
    <property type="molecule type" value="Genomic_DNA"/>
</dbReference>
<evidence type="ECO:0000313" key="4">
    <source>
        <dbReference type="Proteomes" id="UP000682733"/>
    </source>
</evidence>
<dbReference type="Gene3D" id="3.40.50.300">
    <property type="entry name" value="P-loop containing nucleotide triphosphate hydrolases"/>
    <property type="match status" value="1"/>
</dbReference>
<feature type="domain" description="ATPase AAA-type core" evidence="1">
    <location>
        <begin position="126"/>
        <end position="233"/>
    </location>
</feature>
<evidence type="ECO:0000259" key="1">
    <source>
        <dbReference type="Pfam" id="PF00004"/>
    </source>
</evidence>
<dbReference type="InterPro" id="IPR027417">
    <property type="entry name" value="P-loop_NTPase"/>
</dbReference>
<reference evidence="3" key="1">
    <citation type="submission" date="2021-02" db="EMBL/GenBank/DDBJ databases">
        <authorList>
            <person name="Nowell W R."/>
        </authorList>
    </citation>
    <scope>NUCLEOTIDE SEQUENCE</scope>
</reference>
<dbReference type="Pfam" id="PF00004">
    <property type="entry name" value="AAA"/>
    <property type="match status" value="1"/>
</dbReference>
<dbReference type="Proteomes" id="UP000677228">
    <property type="component" value="Unassembled WGS sequence"/>
</dbReference>
<protein>
    <recommendedName>
        <fullName evidence="1">ATPase AAA-type core domain-containing protein</fullName>
    </recommendedName>
</protein>
<comment type="caution">
    <text evidence="3">The sequence shown here is derived from an EMBL/GenBank/DDBJ whole genome shotgun (WGS) entry which is preliminary data.</text>
</comment>
<proteinExistence type="predicted"/>
<dbReference type="EMBL" id="CAJOBA010040771">
    <property type="protein sequence ID" value="CAF4100558.1"/>
    <property type="molecule type" value="Genomic_DNA"/>
</dbReference>